<evidence type="ECO:0000313" key="3">
    <source>
        <dbReference type="Proteomes" id="UP000659654"/>
    </source>
</evidence>
<dbReference type="Proteomes" id="UP000659654">
    <property type="component" value="Unassembled WGS sequence"/>
</dbReference>
<evidence type="ECO:0000313" key="4">
    <source>
        <dbReference type="WBParaSite" id="BXY_0814900.1"/>
    </source>
</evidence>
<name>A0A1I7S564_BURXY</name>
<dbReference type="InterPro" id="IPR004245">
    <property type="entry name" value="DUF229"/>
</dbReference>
<keyword evidence="3" id="KW-1185">Reference proteome</keyword>
<dbReference type="AlphaFoldDB" id="A0A1I7S564"/>
<dbReference type="Gene3D" id="3.40.720.10">
    <property type="entry name" value="Alkaline Phosphatase, subunit A"/>
    <property type="match status" value="1"/>
</dbReference>
<dbReference type="WBParaSite" id="BXY_0814900.1">
    <property type="protein sequence ID" value="BXY_0814900.1"/>
    <property type="gene ID" value="BXY_0814900"/>
</dbReference>
<proteinExistence type="predicted"/>
<dbReference type="SUPFAM" id="SSF53649">
    <property type="entry name" value="Alkaline phosphatase-like"/>
    <property type="match status" value="1"/>
</dbReference>
<dbReference type="Proteomes" id="UP000582659">
    <property type="component" value="Unassembled WGS sequence"/>
</dbReference>
<accession>A0A1I7S564</accession>
<sequence length="610" mass="71088">MYEDENLLLHNESCKVVYVNPFHQDIIEIIREDRKTKPKCTPRDKIRSSLVNGNLFMDDIEENERCYYKIIIGTLQGHPKPLEWEEFGINGAAPQGDFVHVQCRMGSVTTYDFVHHQIYKDLGTPTPKISSKPNEFPDVHVLAIDSAAMPHVRRALPKTLKYITEQMGAISFPFQNKVQADTVGNSRALLFGNLTEPIETHPDGETLPYIERNVLSACSNDSSFLLRKFKEKGYKTLLSEDWSAHLLMACKENQTSPVDHFMTVYFDYLRQNFQETQHLNIVGPNGRSLYHSNVWPRYCRERHFEMFNYLDNFIDAYKEHPKFTVTWLGYLMHDWRGDLYMYDDDFLEFFKSHKFENSHFFLIADHGNRIYSDKSMFWDRTEDYNPVLVYIPPKRTQNNEKVMNYVRTASKQLVTQLDVYATLYDILENGFLDQTEPLNLLPSLLGSSFFRPLKQPRNCDSLGISYKYCLCDSLGPRHQDPELGTKLAQTAVNYMNNWIKRTGHSDICTPLEISKSFTPVIEEYMPGKYEEKVYVVTFQTFPGNALYNPFVQVKNDGTMAVKSTTFPRRNTFSLHARCVFERYGEVRHAENYCFCKSLLNDTLETNKVNL</sequence>
<dbReference type="OrthoDB" id="413313at2759"/>
<evidence type="ECO:0000313" key="1">
    <source>
        <dbReference type="EMBL" id="CAD5227461.1"/>
    </source>
</evidence>
<dbReference type="EMBL" id="CAJFCV020000004">
    <property type="protein sequence ID" value="CAG9117747.1"/>
    <property type="molecule type" value="Genomic_DNA"/>
</dbReference>
<evidence type="ECO:0000313" key="2">
    <source>
        <dbReference type="Proteomes" id="UP000095284"/>
    </source>
</evidence>
<reference evidence="1" key="2">
    <citation type="submission" date="2020-09" db="EMBL/GenBank/DDBJ databases">
        <authorList>
            <person name="Kikuchi T."/>
        </authorList>
    </citation>
    <scope>NUCLEOTIDE SEQUENCE</scope>
    <source>
        <strain evidence="1">Ka4C1</strain>
    </source>
</reference>
<dbReference type="InterPro" id="IPR017850">
    <property type="entry name" value="Alkaline_phosphatase_core_sf"/>
</dbReference>
<dbReference type="EMBL" id="CAJFDI010000004">
    <property type="protein sequence ID" value="CAD5227461.1"/>
    <property type="molecule type" value="Genomic_DNA"/>
</dbReference>
<dbReference type="PANTHER" id="PTHR10974">
    <property type="entry name" value="FI08016P-RELATED"/>
    <property type="match status" value="1"/>
</dbReference>
<organism evidence="2 4">
    <name type="scientific">Bursaphelenchus xylophilus</name>
    <name type="common">Pinewood nematode worm</name>
    <name type="synonym">Aphelenchoides xylophilus</name>
    <dbReference type="NCBI Taxonomy" id="6326"/>
    <lineage>
        <taxon>Eukaryota</taxon>
        <taxon>Metazoa</taxon>
        <taxon>Ecdysozoa</taxon>
        <taxon>Nematoda</taxon>
        <taxon>Chromadorea</taxon>
        <taxon>Rhabditida</taxon>
        <taxon>Tylenchina</taxon>
        <taxon>Tylenchomorpha</taxon>
        <taxon>Aphelenchoidea</taxon>
        <taxon>Aphelenchoididae</taxon>
        <taxon>Bursaphelenchus</taxon>
    </lineage>
</organism>
<gene>
    <name evidence="1" type="ORF">BXYJ_LOCUS9961</name>
</gene>
<dbReference type="eggNOG" id="KOG0842">
    <property type="taxonomic scope" value="Eukaryota"/>
</dbReference>
<dbReference type="Pfam" id="PF02995">
    <property type="entry name" value="DUF229"/>
    <property type="match status" value="1"/>
</dbReference>
<dbReference type="Proteomes" id="UP000095284">
    <property type="component" value="Unplaced"/>
</dbReference>
<reference evidence="4" key="1">
    <citation type="submission" date="2016-11" db="UniProtKB">
        <authorList>
            <consortium name="WormBaseParasite"/>
        </authorList>
    </citation>
    <scope>IDENTIFICATION</scope>
</reference>
<dbReference type="PANTHER" id="PTHR10974:SF75">
    <property type="entry name" value="SULFATASE DOMAIN-CONTAINING PROTEIN"/>
    <property type="match status" value="1"/>
</dbReference>
<protein>
    <submittedName>
        <fullName evidence="1">(pine wood nematode) hypothetical protein</fullName>
    </submittedName>
</protein>
<dbReference type="GO" id="GO:0005615">
    <property type="term" value="C:extracellular space"/>
    <property type="evidence" value="ECO:0007669"/>
    <property type="project" value="TreeGrafter"/>
</dbReference>